<organism evidence="10 11">
    <name type="scientific">Amedibacillus dolichus</name>
    <dbReference type="NCBI Taxonomy" id="31971"/>
    <lineage>
        <taxon>Bacteria</taxon>
        <taxon>Bacillati</taxon>
        <taxon>Bacillota</taxon>
        <taxon>Erysipelotrichia</taxon>
        <taxon>Erysipelotrichales</taxon>
        <taxon>Erysipelotrichaceae</taxon>
        <taxon>Amedibacillus</taxon>
    </lineage>
</organism>
<keyword evidence="4 10" id="KW-0762">Sugar transport</keyword>
<protein>
    <submittedName>
        <fullName evidence="10">PTS sugar transporter subunit IIC</fullName>
    </submittedName>
</protein>
<name>A0A942ZWG6_9FIRM</name>
<comment type="caution">
    <text evidence="10">The sequence shown here is derived from an EMBL/GenBank/DDBJ whole genome shotgun (WGS) entry which is preliminary data.</text>
</comment>
<evidence type="ECO:0000256" key="1">
    <source>
        <dbReference type="ARBA" id="ARBA00004651"/>
    </source>
</evidence>
<evidence type="ECO:0000256" key="6">
    <source>
        <dbReference type="ARBA" id="ARBA00022692"/>
    </source>
</evidence>
<evidence type="ECO:0000256" key="5">
    <source>
        <dbReference type="ARBA" id="ARBA00022683"/>
    </source>
</evidence>
<evidence type="ECO:0000313" key="10">
    <source>
        <dbReference type="EMBL" id="MBS4883199.1"/>
    </source>
</evidence>
<dbReference type="InterPro" id="IPR004700">
    <property type="entry name" value="PTS_IIC_man"/>
</dbReference>
<keyword evidence="6 9" id="KW-0812">Transmembrane</keyword>
<evidence type="ECO:0000256" key="8">
    <source>
        <dbReference type="ARBA" id="ARBA00023136"/>
    </source>
</evidence>
<keyword evidence="2" id="KW-0813">Transport</keyword>
<evidence type="ECO:0000256" key="9">
    <source>
        <dbReference type="SAM" id="Phobius"/>
    </source>
</evidence>
<dbReference type="PANTHER" id="PTHR32502:SF8">
    <property type="entry name" value="N-ACETYLGALACTOSAMINE PERMEASE IIC COMPONENT 1"/>
    <property type="match status" value="1"/>
</dbReference>
<feature type="transmembrane region" description="Helical" evidence="9">
    <location>
        <begin position="137"/>
        <end position="160"/>
    </location>
</feature>
<dbReference type="PROSITE" id="PS51106">
    <property type="entry name" value="PTS_EIIC_TYPE_4"/>
    <property type="match status" value="1"/>
</dbReference>
<accession>A0A942ZWG6</accession>
<keyword evidence="5" id="KW-0598">Phosphotransferase system</keyword>
<dbReference type="EMBL" id="JAGZMZ010000001">
    <property type="protein sequence ID" value="MBS4883199.1"/>
    <property type="molecule type" value="Genomic_DNA"/>
</dbReference>
<evidence type="ECO:0000313" key="11">
    <source>
        <dbReference type="Proteomes" id="UP000753219"/>
    </source>
</evidence>
<dbReference type="AlphaFoldDB" id="A0A942ZWG6"/>
<sequence length="263" mass="27877">MSLIQALFIGCVAALTKIEGGWLGEAKLREPIVTGFLVGAILGDIEKGLIIGAQLQLMWMGAVAIGPTAQLDIGTGGTIGAAAAISTGTGAETAIMFGVPVAILMQFMAALLMTFYSSFMAKVDKDILIGKYSSISFYHYLVGICDFTMYALLTFVAMYFGNDLINAIVNGLPAWANSGLTAVSVMLPCVGFALLLNIIMEKDLVPYFILGFIPAAFVGRDLSMIAIVAMACALAMIIFQLRTKGGLTQIKEAATNSDDEWED</sequence>
<dbReference type="PANTHER" id="PTHR32502">
    <property type="entry name" value="N-ACETYLGALACTOSAMINE PERMEASE II COMPONENT-RELATED"/>
    <property type="match status" value="1"/>
</dbReference>
<feature type="transmembrane region" description="Helical" evidence="9">
    <location>
        <begin position="225"/>
        <end position="241"/>
    </location>
</feature>
<evidence type="ECO:0000256" key="2">
    <source>
        <dbReference type="ARBA" id="ARBA00022448"/>
    </source>
</evidence>
<evidence type="ECO:0000256" key="7">
    <source>
        <dbReference type="ARBA" id="ARBA00022989"/>
    </source>
</evidence>
<comment type="subcellular location">
    <subcellularLocation>
        <location evidence="1">Cell membrane</location>
        <topology evidence="1">Multi-pass membrane protein</topology>
    </subcellularLocation>
</comment>
<dbReference type="RefSeq" id="WP_022420553.1">
    <property type="nucleotide sequence ID" value="NZ_CAJKGD010000004.1"/>
</dbReference>
<evidence type="ECO:0000256" key="4">
    <source>
        <dbReference type="ARBA" id="ARBA00022597"/>
    </source>
</evidence>
<proteinExistence type="predicted"/>
<dbReference type="GO" id="GO:0009401">
    <property type="term" value="P:phosphoenolpyruvate-dependent sugar phosphotransferase system"/>
    <property type="evidence" value="ECO:0007669"/>
    <property type="project" value="UniProtKB-KW"/>
</dbReference>
<gene>
    <name evidence="10" type="ORF">KHZ85_00295</name>
</gene>
<evidence type="ECO:0000256" key="3">
    <source>
        <dbReference type="ARBA" id="ARBA00022475"/>
    </source>
</evidence>
<keyword evidence="3" id="KW-1003">Cell membrane</keyword>
<keyword evidence="8 9" id="KW-0472">Membrane</keyword>
<feature type="transmembrane region" description="Helical" evidence="9">
    <location>
        <begin position="180"/>
        <end position="199"/>
    </location>
</feature>
<dbReference type="Pfam" id="PF03609">
    <property type="entry name" value="EII-Sor"/>
    <property type="match status" value="1"/>
</dbReference>
<dbReference type="InterPro" id="IPR050303">
    <property type="entry name" value="GatZ_KbaZ_carbometab"/>
</dbReference>
<dbReference type="GO" id="GO:0005886">
    <property type="term" value="C:plasma membrane"/>
    <property type="evidence" value="ECO:0007669"/>
    <property type="project" value="UniProtKB-SubCell"/>
</dbReference>
<dbReference type="Proteomes" id="UP000753219">
    <property type="component" value="Unassembled WGS sequence"/>
</dbReference>
<keyword evidence="7 9" id="KW-1133">Transmembrane helix</keyword>
<reference evidence="10" key="1">
    <citation type="submission" date="2021-02" db="EMBL/GenBank/DDBJ databases">
        <title>Infant gut strain persistence is associated with maternal origin, phylogeny, and functional potential including surface adhesion and iron acquisition.</title>
        <authorList>
            <person name="Lou Y.C."/>
        </authorList>
    </citation>
    <scope>NUCLEOTIDE SEQUENCE</scope>
    <source>
        <strain evidence="10">L3_108_103G1_dasL3_108_103G1_concoct_2</strain>
    </source>
</reference>
<feature type="transmembrane region" description="Helical" evidence="9">
    <location>
        <begin position="94"/>
        <end position="116"/>
    </location>
</feature>